<dbReference type="InterPro" id="IPR017592">
    <property type="entry name" value="Pilus_assmbl_Flp-typ_CpaB"/>
</dbReference>
<feature type="domain" description="SAF" evidence="2">
    <location>
        <begin position="42"/>
        <end position="103"/>
    </location>
</feature>
<sequence>MNPRQRRGVLFMLLAVLVAGGVFLVVLQYLSSVASAVGPTTTVYRASGPLPAYATLTPDALVEDEVPTRWLSDSAQVPLEDLLERRVGVALAEGTMVTADMLVPPSDLSPTEREIAIEVDAVTGIAGRVEPGDFVDIYAVFADVPGLPQQVRVLVRSVRVVTVAGERTVVQEDGAGLGEEQVIPVTLALEPNDALAVTYADAFAAEVRLVGLPAGTAEDRTGEQDRYDAGQLGGQPIPEGVN</sequence>
<dbReference type="InterPro" id="IPR013974">
    <property type="entry name" value="SAF"/>
</dbReference>
<reference evidence="4 5" key="1">
    <citation type="submission" date="2019-10" db="EMBL/GenBank/DDBJ databases">
        <title>Georgenia wutianyii sp. nov. and Georgenia yuyongxinii sp. nov. isolated from plateau pika (Ochotona curzoniae) in the Qinghai-Tibet plateau of China.</title>
        <authorList>
            <person name="Tian Z."/>
        </authorList>
    </citation>
    <scope>NUCLEOTIDE SEQUENCE [LARGE SCALE GENOMIC DNA]</scope>
    <source>
        <strain evidence="4 5">DSM 21501</strain>
    </source>
</reference>
<evidence type="ECO:0000313" key="5">
    <source>
        <dbReference type="Proteomes" id="UP000451860"/>
    </source>
</evidence>
<evidence type="ECO:0000313" key="4">
    <source>
        <dbReference type="EMBL" id="KAE8763196.1"/>
    </source>
</evidence>
<protein>
    <submittedName>
        <fullName evidence="4">Flp pilus assembly protein CpaB</fullName>
    </submittedName>
</protein>
<proteinExistence type="predicted"/>
<organism evidence="4 5">
    <name type="scientific">Georgenia thermotolerans</name>
    <dbReference type="NCBI Taxonomy" id="527326"/>
    <lineage>
        <taxon>Bacteria</taxon>
        <taxon>Bacillati</taxon>
        <taxon>Actinomycetota</taxon>
        <taxon>Actinomycetes</taxon>
        <taxon>Micrococcales</taxon>
        <taxon>Bogoriellaceae</taxon>
        <taxon>Georgenia</taxon>
    </lineage>
</organism>
<feature type="compositionally biased region" description="Basic and acidic residues" evidence="1">
    <location>
        <begin position="217"/>
        <end position="228"/>
    </location>
</feature>
<evidence type="ECO:0000259" key="2">
    <source>
        <dbReference type="Pfam" id="PF08666"/>
    </source>
</evidence>
<evidence type="ECO:0000256" key="1">
    <source>
        <dbReference type="SAM" id="MobiDB-lite"/>
    </source>
</evidence>
<dbReference type="Pfam" id="PF08666">
    <property type="entry name" value="SAF"/>
    <property type="match status" value="1"/>
</dbReference>
<dbReference type="OrthoDB" id="3468004at2"/>
<feature type="domain" description="Flp pilus assembly protein RcpC/CpaB" evidence="3">
    <location>
        <begin position="108"/>
        <end position="208"/>
    </location>
</feature>
<dbReference type="RefSeq" id="WP_152201193.1">
    <property type="nucleotide sequence ID" value="NZ_VUKF01000006.1"/>
</dbReference>
<dbReference type="EMBL" id="WHJE01000088">
    <property type="protein sequence ID" value="KAE8763196.1"/>
    <property type="molecule type" value="Genomic_DNA"/>
</dbReference>
<accession>A0A7J5ULG1</accession>
<dbReference type="NCBIfam" id="TIGR03177">
    <property type="entry name" value="pilus_cpaB"/>
    <property type="match status" value="1"/>
</dbReference>
<dbReference type="InterPro" id="IPR031571">
    <property type="entry name" value="RcpC_dom"/>
</dbReference>
<feature type="region of interest" description="Disordered" evidence="1">
    <location>
        <begin position="216"/>
        <end position="242"/>
    </location>
</feature>
<keyword evidence="5" id="KW-1185">Reference proteome</keyword>
<dbReference type="AlphaFoldDB" id="A0A7J5ULG1"/>
<dbReference type="CDD" id="cd11614">
    <property type="entry name" value="SAF_CpaB_FlgA_like"/>
    <property type="match status" value="1"/>
</dbReference>
<dbReference type="Pfam" id="PF16976">
    <property type="entry name" value="RcpC"/>
    <property type="match status" value="1"/>
</dbReference>
<dbReference type="Proteomes" id="UP000451860">
    <property type="component" value="Unassembled WGS sequence"/>
</dbReference>
<gene>
    <name evidence="4" type="primary">cpaB</name>
    <name evidence="4" type="ORF">GB883_15375</name>
</gene>
<evidence type="ECO:0000259" key="3">
    <source>
        <dbReference type="Pfam" id="PF16976"/>
    </source>
</evidence>
<name>A0A7J5ULG1_9MICO</name>
<comment type="caution">
    <text evidence="4">The sequence shown here is derived from an EMBL/GenBank/DDBJ whole genome shotgun (WGS) entry which is preliminary data.</text>
</comment>